<dbReference type="RefSeq" id="WP_157112737.1">
    <property type="nucleotide sequence ID" value="NZ_JAAXOO010000008.1"/>
</dbReference>
<name>A0A846XUM9_9NOCA</name>
<dbReference type="Proteomes" id="UP000565715">
    <property type="component" value="Unassembled WGS sequence"/>
</dbReference>
<accession>A0A846XUM9</accession>
<dbReference type="EMBL" id="JAAXOO010000008">
    <property type="protein sequence ID" value="NKY37224.1"/>
    <property type="molecule type" value="Genomic_DNA"/>
</dbReference>
<protein>
    <submittedName>
        <fullName evidence="1">Uncharacterized protein</fullName>
    </submittedName>
</protein>
<keyword evidence="2" id="KW-1185">Reference proteome</keyword>
<comment type="caution">
    <text evidence="1">The sequence shown here is derived from an EMBL/GenBank/DDBJ whole genome shotgun (WGS) entry which is preliminary data.</text>
</comment>
<evidence type="ECO:0000313" key="1">
    <source>
        <dbReference type="EMBL" id="NKY37224.1"/>
    </source>
</evidence>
<dbReference type="AlphaFoldDB" id="A0A846XUM9"/>
<organism evidence="1 2">
    <name type="scientific">Nocardia speluncae</name>
    <dbReference type="NCBI Taxonomy" id="419477"/>
    <lineage>
        <taxon>Bacteria</taxon>
        <taxon>Bacillati</taxon>
        <taxon>Actinomycetota</taxon>
        <taxon>Actinomycetes</taxon>
        <taxon>Mycobacteriales</taxon>
        <taxon>Nocardiaceae</taxon>
        <taxon>Nocardia</taxon>
    </lineage>
</organism>
<gene>
    <name evidence="1" type="ORF">HGA13_29745</name>
</gene>
<proteinExistence type="predicted"/>
<evidence type="ECO:0000313" key="2">
    <source>
        <dbReference type="Proteomes" id="UP000565715"/>
    </source>
</evidence>
<sequence length="416" mass="46723">MSAASVSPTPKPYGSAKDLPSYRELNRQIQVLGSITHLAMRTQRKPILAIRHDLDRLVAVVDEFYDRLGVRQWIFHDLLNIAEIEKILAQTTTAEAAEQRLIELYRDRDTLSLWILRLNAHHGLKVRRRQIQRAFEHYFSDEFDSATLQLIAVMDGFVNDFQPAARRGLAAREPAEMVAWDSVVGHHLGLTHAMRAFRKTFKKRVDVEVFEVHRHGMVHGSIVNFDNVVVATKAWCMLFAVSDWARATTNAAAPALPEPSWDTLWPQIQQHCAQRRFHEEFVPSQLLPGDPGFDDQDVVVQATAFLRAWQHQRWGLVAGFAPPPSTGQAKQSAVQAKAMLERHRLGAFTISRVCFDVACAAKIHAKADLDGVPGEITFRMVSYGPTGALGIPGEPEVDWLLATWMAPRPVKPELAG</sequence>
<reference evidence="1 2" key="1">
    <citation type="submission" date="2020-04" db="EMBL/GenBank/DDBJ databases">
        <title>MicrobeNet Type strains.</title>
        <authorList>
            <person name="Nicholson A.C."/>
        </authorList>
    </citation>
    <scope>NUCLEOTIDE SEQUENCE [LARGE SCALE GENOMIC DNA]</scope>
    <source>
        <strain evidence="1 2">DSM 45078</strain>
    </source>
</reference>